<dbReference type="PROSITE" id="PS51257">
    <property type="entry name" value="PROKAR_LIPOPROTEIN"/>
    <property type="match status" value="1"/>
</dbReference>
<dbReference type="Gene3D" id="3.30.1950.10">
    <property type="entry name" value="wza like domain"/>
    <property type="match status" value="1"/>
</dbReference>
<evidence type="ECO:0000256" key="1">
    <source>
        <dbReference type="ARBA" id="ARBA00022729"/>
    </source>
</evidence>
<evidence type="ECO:0000256" key="2">
    <source>
        <dbReference type="SAM" id="SignalP"/>
    </source>
</evidence>
<evidence type="ECO:0000313" key="5">
    <source>
        <dbReference type="Proteomes" id="UP000231259"/>
    </source>
</evidence>
<proteinExistence type="predicted"/>
<dbReference type="EMBL" id="AWWI01000047">
    <property type="protein sequence ID" value="PIL21100.1"/>
    <property type="molecule type" value="Genomic_DNA"/>
</dbReference>
<dbReference type="PANTHER" id="PTHR33619:SF3">
    <property type="entry name" value="POLYSACCHARIDE EXPORT PROTEIN GFCE-RELATED"/>
    <property type="match status" value="1"/>
</dbReference>
<evidence type="ECO:0000259" key="3">
    <source>
        <dbReference type="Pfam" id="PF02563"/>
    </source>
</evidence>
<feature type="chain" id="PRO_5013641181" description="Polysaccharide export protein N-terminal domain-containing protein" evidence="2">
    <location>
        <begin position="27"/>
        <end position="373"/>
    </location>
</feature>
<feature type="signal peptide" evidence="2">
    <location>
        <begin position="1"/>
        <end position="26"/>
    </location>
</feature>
<comment type="caution">
    <text evidence="4">The sequence shown here is derived from an EMBL/GenBank/DDBJ whole genome shotgun (WGS) entry which is preliminary data.</text>
</comment>
<dbReference type="Gene3D" id="3.10.560.10">
    <property type="entry name" value="Outer membrane lipoprotein wza domain like"/>
    <property type="match status" value="2"/>
</dbReference>
<keyword evidence="1 2" id="KW-0732">Signal</keyword>
<evidence type="ECO:0000313" key="4">
    <source>
        <dbReference type="EMBL" id="PIL21100.1"/>
    </source>
</evidence>
<dbReference type="RefSeq" id="WP_245875585.1">
    <property type="nucleotide sequence ID" value="NZ_AWWI01000047.1"/>
</dbReference>
<name>A0A2G8RHS8_9RHOB</name>
<sequence>MRKSIRFVKIFAALLFVSACSLPRGAALQSEVLAQSGAKNPTFQVVAVTRANMPGLSGWPMTGQDYDPHWLGTSTGANSSVIESGDLLDVTIWDSQENSLITNPQEKVTRLIGVEVDPDGAIFLPYVNEVFVRGMTPPSARAHVQSQLVTIVPSVQVQLSLKPGLANSVDLVSGVARPNTYPLPSRNYKILSLLATGGGIAPTLRNPVVKLMRGDATYQISARDLYASGSRNTTLRARDTVLVEEDQRSFTALGASGTENMIYFPKEKITALEAMSLMGGIQDTRADPKGVMVLREYSARQLRMDKTGPGRQQVIFTFDLTSADGLFAARKFQIHPQDTVLATESPLTKTQTVFSLIGSVFGLTRQAQAFSVN</sequence>
<dbReference type="InterPro" id="IPR049712">
    <property type="entry name" value="Poly_export"/>
</dbReference>
<protein>
    <recommendedName>
        <fullName evidence="3">Polysaccharide export protein N-terminal domain-containing protein</fullName>
    </recommendedName>
</protein>
<dbReference type="Proteomes" id="UP000231259">
    <property type="component" value="Unassembled WGS sequence"/>
</dbReference>
<dbReference type="PANTHER" id="PTHR33619">
    <property type="entry name" value="POLYSACCHARIDE EXPORT PROTEIN GFCE-RELATED"/>
    <property type="match status" value="1"/>
</dbReference>
<reference evidence="4 5" key="1">
    <citation type="submission" date="2013-09" db="EMBL/GenBank/DDBJ databases">
        <title>Genome sequencing of Phaeobacter antarcticus sp. nov. SM1211.</title>
        <authorList>
            <person name="Zhang X.-Y."/>
            <person name="Liu C."/>
            <person name="Chen X.-L."/>
            <person name="Xie B.-B."/>
            <person name="Qin Q.-L."/>
            <person name="Rong J.-C."/>
            <person name="Zhang Y.-Z."/>
        </authorList>
    </citation>
    <scope>NUCLEOTIDE SEQUENCE [LARGE SCALE GENOMIC DNA]</scope>
    <source>
        <strain evidence="4 5">SM1211</strain>
    </source>
</reference>
<dbReference type="Pfam" id="PF02563">
    <property type="entry name" value="Poly_export"/>
    <property type="match status" value="1"/>
</dbReference>
<gene>
    <name evidence="4" type="ORF">P775_06020</name>
</gene>
<dbReference type="InterPro" id="IPR003715">
    <property type="entry name" value="Poly_export_N"/>
</dbReference>
<dbReference type="AlphaFoldDB" id="A0A2G8RHS8"/>
<keyword evidence="5" id="KW-1185">Reference proteome</keyword>
<feature type="domain" description="Polysaccharide export protein N-terminal" evidence="3">
    <location>
        <begin position="79"/>
        <end position="160"/>
    </location>
</feature>
<dbReference type="GO" id="GO:0015159">
    <property type="term" value="F:polysaccharide transmembrane transporter activity"/>
    <property type="evidence" value="ECO:0007669"/>
    <property type="project" value="InterPro"/>
</dbReference>
<organism evidence="4 5">
    <name type="scientific">Puniceibacterium antarcticum</name>
    <dbReference type="NCBI Taxonomy" id="1206336"/>
    <lineage>
        <taxon>Bacteria</taxon>
        <taxon>Pseudomonadati</taxon>
        <taxon>Pseudomonadota</taxon>
        <taxon>Alphaproteobacteria</taxon>
        <taxon>Rhodobacterales</taxon>
        <taxon>Paracoccaceae</taxon>
        <taxon>Puniceibacterium</taxon>
    </lineage>
</organism>
<accession>A0A2G8RHS8</accession>